<feature type="domain" description="Exonuclease" evidence="4">
    <location>
        <begin position="4"/>
        <end position="172"/>
    </location>
</feature>
<dbReference type="AlphaFoldDB" id="W5WLS7"/>
<keyword evidence="3" id="KW-0269">Exonuclease</keyword>
<dbReference type="RefSeq" id="WP_025361924.1">
    <property type="nucleotide sequence ID" value="NZ_CP007155.1"/>
</dbReference>
<dbReference type="FunFam" id="3.30.420.10:FF:000045">
    <property type="entry name" value="3'-5' exonuclease DinG"/>
    <property type="match status" value="1"/>
</dbReference>
<dbReference type="EMBL" id="CP007155">
    <property type="protein sequence ID" value="AHI02149.1"/>
    <property type="molecule type" value="Genomic_DNA"/>
</dbReference>
<dbReference type="InterPro" id="IPR013520">
    <property type="entry name" value="Ribonucl_H"/>
</dbReference>
<dbReference type="InterPro" id="IPR001357">
    <property type="entry name" value="BRCT_dom"/>
</dbReference>
<dbReference type="CDD" id="cd06127">
    <property type="entry name" value="DEDDh"/>
    <property type="match status" value="1"/>
</dbReference>
<keyword evidence="1" id="KW-0540">Nuclease</keyword>
<dbReference type="Pfam" id="PF00533">
    <property type="entry name" value="BRCT"/>
    <property type="match status" value="1"/>
</dbReference>
<dbReference type="KEGG" id="kal:KALB_8792"/>
<dbReference type="OrthoDB" id="190275at2"/>
<dbReference type="GO" id="GO:0003676">
    <property type="term" value="F:nucleic acid binding"/>
    <property type="evidence" value="ECO:0007669"/>
    <property type="project" value="InterPro"/>
</dbReference>
<evidence type="ECO:0000313" key="5">
    <source>
        <dbReference type="EMBL" id="AHI02149.1"/>
    </source>
</evidence>
<dbReference type="SUPFAM" id="SSF52113">
    <property type="entry name" value="BRCT domain"/>
    <property type="match status" value="1"/>
</dbReference>
<dbReference type="Gene3D" id="3.40.50.10190">
    <property type="entry name" value="BRCT domain"/>
    <property type="match status" value="1"/>
</dbReference>
<proteinExistence type="predicted"/>
<organism evidence="5 6">
    <name type="scientific">Kutzneria albida DSM 43870</name>
    <dbReference type="NCBI Taxonomy" id="1449976"/>
    <lineage>
        <taxon>Bacteria</taxon>
        <taxon>Bacillati</taxon>
        <taxon>Actinomycetota</taxon>
        <taxon>Actinomycetes</taxon>
        <taxon>Pseudonocardiales</taxon>
        <taxon>Pseudonocardiaceae</taxon>
        <taxon>Kutzneria</taxon>
    </lineage>
</organism>
<evidence type="ECO:0000256" key="1">
    <source>
        <dbReference type="ARBA" id="ARBA00022722"/>
    </source>
</evidence>
<dbReference type="InterPro" id="IPR036420">
    <property type="entry name" value="BRCT_dom_sf"/>
</dbReference>
<dbReference type="SUPFAM" id="SSF53098">
    <property type="entry name" value="Ribonuclease H-like"/>
    <property type="match status" value="1"/>
</dbReference>
<evidence type="ECO:0000313" key="6">
    <source>
        <dbReference type="Proteomes" id="UP000019225"/>
    </source>
</evidence>
<dbReference type="Proteomes" id="UP000019225">
    <property type="component" value="Chromosome"/>
</dbReference>
<keyword evidence="6" id="KW-1185">Reference proteome</keyword>
<dbReference type="STRING" id="1449976.KALB_8792"/>
<evidence type="ECO:0000256" key="3">
    <source>
        <dbReference type="ARBA" id="ARBA00022839"/>
    </source>
</evidence>
<dbReference type="eggNOG" id="COG0847">
    <property type="taxonomic scope" value="Bacteria"/>
</dbReference>
<dbReference type="SMART" id="SM00479">
    <property type="entry name" value="EXOIII"/>
    <property type="match status" value="1"/>
</dbReference>
<dbReference type="InterPro" id="IPR036397">
    <property type="entry name" value="RNaseH_sf"/>
</dbReference>
<dbReference type="PATRIC" id="fig|1449976.3.peg.8830"/>
<keyword evidence="2" id="KW-0378">Hydrolase</keyword>
<dbReference type="GO" id="GO:0008408">
    <property type="term" value="F:3'-5' exonuclease activity"/>
    <property type="evidence" value="ECO:0007669"/>
    <property type="project" value="TreeGrafter"/>
</dbReference>
<dbReference type="Gene3D" id="3.30.420.10">
    <property type="entry name" value="Ribonuclease H-like superfamily/Ribonuclease H"/>
    <property type="match status" value="1"/>
</dbReference>
<gene>
    <name evidence="5" type="ORF">KALB_8792</name>
</gene>
<reference evidence="5 6" key="1">
    <citation type="journal article" date="2014" name="BMC Genomics">
        <title>Complete genome sequence of producer of the glycopeptide antibiotic Aculeximycin Kutzneria albida DSM 43870T, a representative of minor genus of Pseudonocardiaceae.</title>
        <authorList>
            <person name="Rebets Y."/>
            <person name="Tokovenko B."/>
            <person name="Lushchyk I."/>
            <person name="Ruckert C."/>
            <person name="Zaburannyi N."/>
            <person name="Bechthold A."/>
            <person name="Kalinowski J."/>
            <person name="Luzhetskyy A."/>
        </authorList>
    </citation>
    <scope>NUCLEOTIDE SEQUENCE [LARGE SCALE GENOMIC DNA]</scope>
    <source>
        <strain evidence="5">DSM 43870</strain>
    </source>
</reference>
<accession>W5WLS7</accession>
<dbReference type="PANTHER" id="PTHR30231:SF4">
    <property type="entry name" value="PROTEIN NEN2"/>
    <property type="match status" value="1"/>
</dbReference>
<dbReference type="InterPro" id="IPR012337">
    <property type="entry name" value="RNaseH-like_sf"/>
</dbReference>
<dbReference type="GO" id="GO:0005829">
    <property type="term" value="C:cytosol"/>
    <property type="evidence" value="ECO:0007669"/>
    <property type="project" value="TreeGrafter"/>
</dbReference>
<evidence type="ECO:0000256" key="2">
    <source>
        <dbReference type="ARBA" id="ARBA00022801"/>
    </source>
</evidence>
<name>W5WLS7_9PSEU</name>
<sequence length="292" mass="31610">MSDGYAVVDVETTGFAASGRDRVIEVAVVQVDRSGEVTSEWCTLVNPGRDLGPQHIHRITAADARRAPAFHRVAGALAAQLAGRVVVAHNLSFDARFLAAEFNRLGVPVPVAAELGLCTMELGGRYLPERTGRSLRASCDAAGVRIVDAHSALYDAHAAAGLLSHYLRMAGRPEPWRDLLDSARGWRWPVLPAELAEQVRRRRAAEQWSPPTDLPSLRVGDLVVFTGQTEAPRQDLVDRALAHGLRVNAGYVTRQTRLLVAADPDSMSVKANTARRYGVPIVSEAVFGDLLT</sequence>
<dbReference type="Pfam" id="PF00929">
    <property type="entry name" value="RNase_T"/>
    <property type="match status" value="1"/>
</dbReference>
<dbReference type="PANTHER" id="PTHR30231">
    <property type="entry name" value="DNA POLYMERASE III SUBUNIT EPSILON"/>
    <property type="match status" value="1"/>
</dbReference>
<dbReference type="HOGENOM" id="CLU_029910_2_0_11"/>
<protein>
    <recommendedName>
        <fullName evidence="4">Exonuclease domain-containing protein</fullName>
    </recommendedName>
</protein>
<evidence type="ECO:0000259" key="4">
    <source>
        <dbReference type="SMART" id="SM00479"/>
    </source>
</evidence>